<dbReference type="Pfam" id="PF01557">
    <property type="entry name" value="FAA_hydrolase"/>
    <property type="match status" value="1"/>
</dbReference>
<feature type="domain" description="Fumarylacetoacetase-like C-terminal" evidence="2">
    <location>
        <begin position="83"/>
        <end position="253"/>
    </location>
</feature>
<dbReference type="GO" id="GO:0005737">
    <property type="term" value="C:cytoplasm"/>
    <property type="evidence" value="ECO:0007669"/>
    <property type="project" value="TreeGrafter"/>
</dbReference>
<dbReference type="RefSeq" id="WP_114374821.1">
    <property type="nucleotide sequence ID" value="NZ_CP031092.1"/>
</dbReference>
<organism evidence="3 4">
    <name type="scientific">Salicibibacter kimchii</name>
    <dbReference type="NCBI Taxonomy" id="2099786"/>
    <lineage>
        <taxon>Bacteria</taxon>
        <taxon>Bacillati</taxon>
        <taxon>Bacillota</taxon>
        <taxon>Bacilli</taxon>
        <taxon>Bacillales</taxon>
        <taxon>Bacillaceae</taxon>
        <taxon>Salicibibacter</taxon>
    </lineage>
</organism>
<name>A0A345C1Y1_9BACI</name>
<evidence type="ECO:0000313" key="4">
    <source>
        <dbReference type="Proteomes" id="UP000252100"/>
    </source>
</evidence>
<keyword evidence="4" id="KW-1185">Reference proteome</keyword>
<dbReference type="EMBL" id="CP031092">
    <property type="protein sequence ID" value="AXF57212.1"/>
    <property type="molecule type" value="Genomic_DNA"/>
</dbReference>
<evidence type="ECO:0000313" key="3">
    <source>
        <dbReference type="EMBL" id="AXF57212.1"/>
    </source>
</evidence>
<accession>A0A345C1Y1</accession>
<protein>
    <submittedName>
        <fullName evidence="3">2-keto-4-pentenoate hydratase</fullName>
    </submittedName>
</protein>
<dbReference type="InterPro" id="IPR050772">
    <property type="entry name" value="Hydratase-Decarb/MhpD_sf"/>
</dbReference>
<dbReference type="InterPro" id="IPR036663">
    <property type="entry name" value="Fumarylacetoacetase_C_sf"/>
</dbReference>
<dbReference type="Gene3D" id="3.90.850.10">
    <property type="entry name" value="Fumarylacetoacetase-like, C-terminal domain"/>
    <property type="match status" value="1"/>
</dbReference>
<dbReference type="AlphaFoldDB" id="A0A345C1Y1"/>
<dbReference type="InterPro" id="IPR011234">
    <property type="entry name" value="Fumarylacetoacetase-like_C"/>
</dbReference>
<dbReference type="OrthoDB" id="9792137at2"/>
<dbReference type="PANTHER" id="PTHR30143">
    <property type="entry name" value="ACID HYDRATASE"/>
    <property type="match status" value="1"/>
</dbReference>
<dbReference type="Proteomes" id="UP000252100">
    <property type="component" value="Chromosome"/>
</dbReference>
<gene>
    <name evidence="3" type="ORF">DT065_15195</name>
</gene>
<proteinExistence type="predicted"/>
<dbReference type="KEGG" id="rue:DT065_15195"/>
<evidence type="ECO:0000259" key="2">
    <source>
        <dbReference type="Pfam" id="PF01557"/>
    </source>
</evidence>
<dbReference type="PANTHER" id="PTHR30143:SF0">
    <property type="entry name" value="2-KETO-4-PENTENOATE HYDRATASE"/>
    <property type="match status" value="1"/>
</dbReference>
<sequence length="263" mass="28491">MDIQVEADRLLKAEKNKQSIEPLTDTFPEITVDEAYNIQLKQIQEKVSKGAAVVGKKIGLTSKAMQDMVQVSEPDYGHLLDNMIHLDGEDLSLDPFSEPKLEFEIAFVLKNDLQGPGVTVLDVIESTNYVAPAFEVIDSRIKDWNIRFEDTVADNGSSARAIIGGNPTAIDDVDLTHLGMVVYRNGKYLDSATGAAVMGNPVKAVAWLANALGKYEISLQNGDIVLSGALTAAIPIEDGDTFTADFAHIGSVSSSFYREGNVK</sequence>
<keyword evidence="1" id="KW-0456">Lyase</keyword>
<evidence type="ECO:0000256" key="1">
    <source>
        <dbReference type="ARBA" id="ARBA00023239"/>
    </source>
</evidence>
<dbReference type="GO" id="GO:0008684">
    <property type="term" value="F:2-oxopent-4-enoate hydratase activity"/>
    <property type="evidence" value="ECO:0007669"/>
    <property type="project" value="TreeGrafter"/>
</dbReference>
<reference evidence="3 4" key="1">
    <citation type="journal article" date="2018" name="J. Microbiol.">
        <title>Salicibibacter kimchii gen. nov., sp. nov., a moderately halophilic and alkalitolerant bacterium in the family Bacillaceae, isolated from kimchi.</title>
        <authorList>
            <person name="Jang J.Y."/>
            <person name="Oh Y.J."/>
            <person name="Lim S.K."/>
            <person name="Park H.K."/>
            <person name="Lee C."/>
            <person name="Kim J.Y."/>
            <person name="Lee M.A."/>
            <person name="Choi H.J."/>
        </authorList>
    </citation>
    <scope>NUCLEOTIDE SEQUENCE [LARGE SCALE GENOMIC DNA]</scope>
    <source>
        <strain evidence="3 4">NKC1-1</strain>
    </source>
</reference>
<dbReference type="SUPFAM" id="SSF56529">
    <property type="entry name" value="FAH"/>
    <property type="match status" value="1"/>
</dbReference>